<evidence type="ECO:0000313" key="1">
    <source>
        <dbReference type="EMBL" id="TGZ51614.1"/>
    </source>
</evidence>
<protein>
    <submittedName>
        <fullName evidence="1">Uncharacterized protein</fullName>
    </submittedName>
</protein>
<evidence type="ECO:0000313" key="2">
    <source>
        <dbReference type="Proteomes" id="UP000310200"/>
    </source>
</evidence>
<accession>A0A4V3SB56</accession>
<keyword evidence="2" id="KW-1185">Reference proteome</keyword>
<proteinExistence type="predicted"/>
<comment type="caution">
    <text evidence="1">The sequence shown here is derived from an EMBL/GenBank/DDBJ whole genome shotgun (WGS) entry which is preliminary data.</text>
</comment>
<gene>
    <name evidence="1" type="ORF">DBV15_12239</name>
</gene>
<reference evidence="1 2" key="1">
    <citation type="journal article" date="2019" name="Philos. Trans. R. Soc. Lond., B, Biol. Sci.">
        <title>Ant behaviour and brain gene expression of defending hosts depend on the ecological success of the intruding social parasite.</title>
        <authorList>
            <person name="Kaur R."/>
            <person name="Stoldt M."/>
            <person name="Jongepier E."/>
            <person name="Feldmeyer B."/>
            <person name="Menzel F."/>
            <person name="Bornberg-Bauer E."/>
            <person name="Foitzik S."/>
        </authorList>
    </citation>
    <scope>NUCLEOTIDE SEQUENCE [LARGE SCALE GENOMIC DNA]</scope>
    <source>
        <tissue evidence="1">Whole body</tissue>
    </source>
</reference>
<dbReference type="AlphaFoldDB" id="A0A4V3SB56"/>
<sequence length="71" mass="8224">MMTDLNLPIENRSYSVNIPLQDQNSCQALHSLESLENNTFRGSTVRDQFAQYFSTSGAIKQQWTKAYTRDY</sequence>
<name>A0A4V3SB56_9HYME</name>
<dbReference type="EMBL" id="QBLH01001547">
    <property type="protein sequence ID" value="TGZ51614.1"/>
    <property type="molecule type" value="Genomic_DNA"/>
</dbReference>
<dbReference type="Proteomes" id="UP000310200">
    <property type="component" value="Unassembled WGS sequence"/>
</dbReference>
<organism evidence="1 2">
    <name type="scientific">Temnothorax longispinosus</name>
    <dbReference type="NCBI Taxonomy" id="300112"/>
    <lineage>
        <taxon>Eukaryota</taxon>
        <taxon>Metazoa</taxon>
        <taxon>Ecdysozoa</taxon>
        <taxon>Arthropoda</taxon>
        <taxon>Hexapoda</taxon>
        <taxon>Insecta</taxon>
        <taxon>Pterygota</taxon>
        <taxon>Neoptera</taxon>
        <taxon>Endopterygota</taxon>
        <taxon>Hymenoptera</taxon>
        <taxon>Apocrita</taxon>
        <taxon>Aculeata</taxon>
        <taxon>Formicoidea</taxon>
        <taxon>Formicidae</taxon>
        <taxon>Myrmicinae</taxon>
        <taxon>Temnothorax</taxon>
    </lineage>
</organism>